<sequence>MLDKNNDASSNIRKIPCKACCEAMFSLTAEIPHT</sequence>
<organism evidence="1">
    <name type="scientific">Arundo donax</name>
    <name type="common">Giant reed</name>
    <name type="synonym">Donax arundinaceus</name>
    <dbReference type="NCBI Taxonomy" id="35708"/>
    <lineage>
        <taxon>Eukaryota</taxon>
        <taxon>Viridiplantae</taxon>
        <taxon>Streptophyta</taxon>
        <taxon>Embryophyta</taxon>
        <taxon>Tracheophyta</taxon>
        <taxon>Spermatophyta</taxon>
        <taxon>Magnoliopsida</taxon>
        <taxon>Liliopsida</taxon>
        <taxon>Poales</taxon>
        <taxon>Poaceae</taxon>
        <taxon>PACMAD clade</taxon>
        <taxon>Arundinoideae</taxon>
        <taxon>Arundineae</taxon>
        <taxon>Arundo</taxon>
    </lineage>
</organism>
<name>A0A0A8YBT8_ARUDO</name>
<protein>
    <submittedName>
        <fullName evidence="1">Uncharacterized protein</fullName>
    </submittedName>
</protein>
<reference evidence="1" key="1">
    <citation type="submission" date="2014-09" db="EMBL/GenBank/DDBJ databases">
        <authorList>
            <person name="Magalhaes I.L.F."/>
            <person name="Oliveira U."/>
            <person name="Santos F.R."/>
            <person name="Vidigal T.H.D.A."/>
            <person name="Brescovit A.D."/>
            <person name="Santos A.J."/>
        </authorList>
    </citation>
    <scope>NUCLEOTIDE SEQUENCE</scope>
    <source>
        <tissue evidence="1">Shoot tissue taken approximately 20 cm above the soil surface</tissue>
    </source>
</reference>
<dbReference type="EMBL" id="GBRH01274461">
    <property type="protein sequence ID" value="JAD23434.1"/>
    <property type="molecule type" value="Transcribed_RNA"/>
</dbReference>
<dbReference type="AlphaFoldDB" id="A0A0A8YBT8"/>
<proteinExistence type="predicted"/>
<reference evidence="1" key="2">
    <citation type="journal article" date="2015" name="Data Brief">
        <title>Shoot transcriptome of the giant reed, Arundo donax.</title>
        <authorList>
            <person name="Barrero R.A."/>
            <person name="Guerrero F.D."/>
            <person name="Moolhuijzen P."/>
            <person name="Goolsby J.A."/>
            <person name="Tidwell J."/>
            <person name="Bellgard S.E."/>
            <person name="Bellgard M.I."/>
        </authorList>
    </citation>
    <scope>NUCLEOTIDE SEQUENCE</scope>
    <source>
        <tissue evidence="1">Shoot tissue taken approximately 20 cm above the soil surface</tissue>
    </source>
</reference>
<evidence type="ECO:0000313" key="1">
    <source>
        <dbReference type="EMBL" id="JAD23434.1"/>
    </source>
</evidence>
<accession>A0A0A8YBT8</accession>